<evidence type="ECO:0000313" key="2">
    <source>
        <dbReference type="Proteomes" id="UP001151760"/>
    </source>
</evidence>
<sequence length="201" mass="24002">MESSNSNSKERELQLTQLLIKQRHSHCMTWFEQLEIHLHDLYLNNSSYAVNAFKPSFCTFFGEERQTFRLKMFHNLDQLRLQLEKENLHEVNAKTCLEVLRTQFKEFFASKGVNSSDHLNQCWQQDFKEYTLCEPDTYRRDLLENLDTLEAFIHRAVITYGILRMKETKVNTLKVNGKQLNEEILHEHEIKKSFKLQSQDV</sequence>
<keyword evidence="2" id="KW-1185">Reference proteome</keyword>
<name>A0ABQ5INS2_9ASTR</name>
<comment type="caution">
    <text evidence="1">The sequence shown here is derived from an EMBL/GenBank/DDBJ whole genome shotgun (WGS) entry which is preliminary data.</text>
</comment>
<organism evidence="1 2">
    <name type="scientific">Tanacetum coccineum</name>
    <dbReference type="NCBI Taxonomy" id="301880"/>
    <lineage>
        <taxon>Eukaryota</taxon>
        <taxon>Viridiplantae</taxon>
        <taxon>Streptophyta</taxon>
        <taxon>Embryophyta</taxon>
        <taxon>Tracheophyta</taxon>
        <taxon>Spermatophyta</taxon>
        <taxon>Magnoliopsida</taxon>
        <taxon>eudicotyledons</taxon>
        <taxon>Gunneridae</taxon>
        <taxon>Pentapetalae</taxon>
        <taxon>asterids</taxon>
        <taxon>campanulids</taxon>
        <taxon>Asterales</taxon>
        <taxon>Asteraceae</taxon>
        <taxon>Asteroideae</taxon>
        <taxon>Anthemideae</taxon>
        <taxon>Anthemidinae</taxon>
        <taxon>Tanacetum</taxon>
    </lineage>
</organism>
<reference evidence="1" key="2">
    <citation type="submission" date="2022-01" db="EMBL/GenBank/DDBJ databases">
        <authorList>
            <person name="Yamashiro T."/>
            <person name="Shiraishi A."/>
            <person name="Satake H."/>
            <person name="Nakayama K."/>
        </authorList>
    </citation>
    <scope>NUCLEOTIDE SEQUENCE</scope>
</reference>
<accession>A0ABQ5INS2</accession>
<protein>
    <submittedName>
        <fullName evidence="1">Uncharacterized protein</fullName>
    </submittedName>
</protein>
<proteinExistence type="predicted"/>
<reference evidence="1" key="1">
    <citation type="journal article" date="2022" name="Int. J. Mol. Sci.">
        <title>Draft Genome of Tanacetum Coccineum: Genomic Comparison of Closely Related Tanacetum-Family Plants.</title>
        <authorList>
            <person name="Yamashiro T."/>
            <person name="Shiraishi A."/>
            <person name="Nakayama K."/>
            <person name="Satake H."/>
        </authorList>
    </citation>
    <scope>NUCLEOTIDE SEQUENCE</scope>
</reference>
<gene>
    <name evidence="1" type="ORF">Tco_1111436</name>
</gene>
<evidence type="ECO:0000313" key="1">
    <source>
        <dbReference type="EMBL" id="GJU01098.1"/>
    </source>
</evidence>
<dbReference type="Proteomes" id="UP001151760">
    <property type="component" value="Unassembled WGS sequence"/>
</dbReference>
<dbReference type="EMBL" id="BQNB010020931">
    <property type="protein sequence ID" value="GJU01098.1"/>
    <property type="molecule type" value="Genomic_DNA"/>
</dbReference>